<gene>
    <name evidence="5" type="ORF">SAMN04487965_0831</name>
</gene>
<dbReference type="EMBL" id="FQVA01000001">
    <property type="protein sequence ID" value="SHE87017.1"/>
    <property type="molecule type" value="Genomic_DNA"/>
</dbReference>
<dbReference type="SUPFAM" id="SSF56112">
    <property type="entry name" value="Protein kinase-like (PK-like)"/>
    <property type="match status" value="1"/>
</dbReference>
<dbReference type="GO" id="GO:0030170">
    <property type="term" value="F:pyridoxal phosphate binding"/>
    <property type="evidence" value="ECO:0007669"/>
    <property type="project" value="InterPro"/>
</dbReference>
<feature type="domain" description="Aminoglycoside phosphotransferase" evidence="4">
    <location>
        <begin position="32"/>
        <end position="268"/>
    </location>
</feature>
<name>A0A1M4X0V9_9GAMM</name>
<organism evidence="5 6">
    <name type="scientific">Microbulbifer donghaiensis</name>
    <dbReference type="NCBI Taxonomy" id="494016"/>
    <lineage>
        <taxon>Bacteria</taxon>
        <taxon>Pseudomonadati</taxon>
        <taxon>Pseudomonadota</taxon>
        <taxon>Gammaproteobacteria</taxon>
        <taxon>Cellvibrionales</taxon>
        <taxon>Microbulbiferaceae</taxon>
        <taxon>Microbulbifer</taxon>
    </lineage>
</organism>
<evidence type="ECO:0000256" key="1">
    <source>
        <dbReference type="ARBA" id="ARBA00001933"/>
    </source>
</evidence>
<keyword evidence="5" id="KW-0456">Lyase</keyword>
<proteinExistence type="inferred from homology"/>
<evidence type="ECO:0000256" key="2">
    <source>
        <dbReference type="ARBA" id="ARBA00008954"/>
    </source>
</evidence>
<reference evidence="6" key="1">
    <citation type="submission" date="2016-11" db="EMBL/GenBank/DDBJ databases">
        <authorList>
            <person name="Varghese N."/>
            <person name="Submissions S."/>
        </authorList>
    </citation>
    <scope>NUCLEOTIDE SEQUENCE [LARGE SCALE GENOMIC DNA]</scope>
    <source>
        <strain evidence="6">CGMCC 1.7063</strain>
    </source>
</reference>
<comment type="cofactor">
    <cofactor evidence="1">
        <name>pyridoxal 5'-phosphate</name>
        <dbReference type="ChEBI" id="CHEBI:597326"/>
    </cofactor>
</comment>
<dbReference type="Gene3D" id="3.40.640.10">
    <property type="entry name" value="Type I PLP-dependent aspartate aminotransferase-like (Major domain)"/>
    <property type="match status" value="1"/>
</dbReference>
<accession>A0A1M4X0V9</accession>
<dbReference type="Gene3D" id="3.90.1150.10">
    <property type="entry name" value="Aspartate Aminotransferase, domain 1"/>
    <property type="match status" value="1"/>
</dbReference>
<dbReference type="STRING" id="494016.SAMN04487965_0831"/>
<keyword evidence="5" id="KW-0808">Transferase</keyword>
<dbReference type="Pfam" id="PF00202">
    <property type="entry name" value="Aminotran_3"/>
    <property type="match status" value="1"/>
</dbReference>
<dbReference type="GO" id="GO:0016301">
    <property type="term" value="F:kinase activity"/>
    <property type="evidence" value="ECO:0007669"/>
    <property type="project" value="UniProtKB-KW"/>
</dbReference>
<comment type="similarity">
    <text evidence="2">Belongs to the class-III pyridoxal-phosphate-dependent aminotransferase family.</text>
</comment>
<dbReference type="Gene3D" id="3.90.1200.10">
    <property type="match status" value="1"/>
</dbReference>
<dbReference type="AlphaFoldDB" id="A0A1M4X0V9"/>
<evidence type="ECO:0000256" key="3">
    <source>
        <dbReference type="ARBA" id="ARBA00022898"/>
    </source>
</evidence>
<dbReference type="CDD" id="cd00610">
    <property type="entry name" value="OAT_like"/>
    <property type="match status" value="1"/>
</dbReference>
<keyword evidence="3" id="KW-0663">Pyridoxal phosphate</keyword>
<dbReference type="InterPro" id="IPR049704">
    <property type="entry name" value="Aminotrans_3_PPA_site"/>
</dbReference>
<dbReference type="InterPro" id="IPR011009">
    <property type="entry name" value="Kinase-like_dom_sf"/>
</dbReference>
<sequence length="774" mass="85079">MTQKAPSVSHREISAFVRSQYGLELQHISELGGYVDQNLLLIDSDGNRYTCKVHDRSEHPAVLGMQNSVMQRVGEAVDTCLFPRPVRDGAGDWISTLQSANGQSYLVRLLTYVPGRLLKEVNPVSDRLLEQVGQTLGLMDMALEGYYEPAANRPDIPWDLKNALASKPLCAAIADPYRRRLAEYFLLQFESEVLPELVQLRKSVVHNDAHRYSILVDETADELAGIFDFGDTVYTYTVTNIAICLSDLMLTGEDPIAVARVLVAAYHREFPLTEREITLIYHLVCTRLTIYGCKAAEALIAQPDNQHAQLKAEEVWNLLDRLLATNPLALTNALLEACGFTVAAPDREVQQKLRDRHMGKSLGLHYREPLHLTQGALQYLYSAEGDAYLDCVNNVCQWGHCHPRIAGAIRKQVATLNTNSRYLYEQLPQYAQQLADCFPEPLSVCFLVNSGSEANDLAMRMAKAYTGHTEMLVIDKAYHGNSSVCTDISPHRIDRPGRPGLPGYVHKTLTPDTLRGPYKRDDPEAGYKYAADVQRIIEELEADGRGVAAFYAESQIGTGGQIVLPEGYLNTVYEHVRAAGGVCVADEVQLGFGRVGDHLWCFETQGVVPDIVTLGKPIGNGHPLGAVITTPEIAAAFNNGVPYFNTFGGNPVSCAAGLAVLDVLKDEEVMANCRTRGAELMDGLLQLAQTYGCIADVRGQGLYIGVELVQDRSTMAPAAALAEAVVEMMKEQGILLNTNGYDNNIIKIKPPLIISAQNVQRIVRTLDRVLAALA</sequence>
<protein>
    <submittedName>
        <fullName evidence="5">Hydroxylysine kinase /5-phosphonooxy-L-lysine phospho-lyase apoenzyme</fullName>
    </submittedName>
</protein>
<dbReference type="SUPFAM" id="SSF53383">
    <property type="entry name" value="PLP-dependent transferases"/>
    <property type="match status" value="1"/>
</dbReference>
<dbReference type="InterPro" id="IPR015421">
    <property type="entry name" value="PyrdxlP-dep_Trfase_major"/>
</dbReference>
<dbReference type="GO" id="GO:0008483">
    <property type="term" value="F:transaminase activity"/>
    <property type="evidence" value="ECO:0007669"/>
    <property type="project" value="InterPro"/>
</dbReference>
<dbReference type="InterPro" id="IPR005814">
    <property type="entry name" value="Aminotrans_3"/>
</dbReference>
<dbReference type="PROSITE" id="PS00600">
    <property type="entry name" value="AA_TRANSFER_CLASS_3"/>
    <property type="match status" value="1"/>
</dbReference>
<evidence type="ECO:0000259" key="4">
    <source>
        <dbReference type="Pfam" id="PF01636"/>
    </source>
</evidence>
<dbReference type="GO" id="GO:0016829">
    <property type="term" value="F:lyase activity"/>
    <property type="evidence" value="ECO:0007669"/>
    <property type="project" value="UniProtKB-KW"/>
</dbReference>
<dbReference type="PANTHER" id="PTHR45688:SF13">
    <property type="entry name" value="ALANINE--GLYOXYLATE AMINOTRANSFERASE 2-LIKE"/>
    <property type="match status" value="1"/>
</dbReference>
<dbReference type="InterPro" id="IPR015424">
    <property type="entry name" value="PyrdxlP-dep_Trfase"/>
</dbReference>
<dbReference type="Pfam" id="PF01636">
    <property type="entry name" value="APH"/>
    <property type="match status" value="1"/>
</dbReference>
<keyword evidence="5" id="KW-0418">Kinase</keyword>
<dbReference type="InterPro" id="IPR015422">
    <property type="entry name" value="PyrdxlP-dep_Trfase_small"/>
</dbReference>
<keyword evidence="6" id="KW-1185">Reference proteome</keyword>
<dbReference type="PANTHER" id="PTHR45688">
    <property type="match status" value="1"/>
</dbReference>
<evidence type="ECO:0000313" key="5">
    <source>
        <dbReference type="EMBL" id="SHE87017.1"/>
    </source>
</evidence>
<dbReference type="Proteomes" id="UP000184170">
    <property type="component" value="Unassembled WGS sequence"/>
</dbReference>
<evidence type="ECO:0000313" key="6">
    <source>
        <dbReference type="Proteomes" id="UP000184170"/>
    </source>
</evidence>
<dbReference type="InterPro" id="IPR002575">
    <property type="entry name" value="Aminoglycoside_PTrfase"/>
</dbReference>